<protein>
    <submittedName>
        <fullName evidence="2">Uncharacterized protein</fullName>
    </submittedName>
</protein>
<reference evidence="3" key="3">
    <citation type="submission" date="2020-02" db="EMBL/GenBank/DDBJ databases">
        <authorList>
            <person name="Littmann E."/>
            <person name="Sorbara M."/>
        </authorList>
    </citation>
    <scope>NUCLEOTIDE SEQUENCE</scope>
    <source>
        <strain evidence="3">MSK.14.57</strain>
    </source>
</reference>
<feature type="transmembrane region" description="Helical" evidence="1">
    <location>
        <begin position="78"/>
        <end position="99"/>
    </location>
</feature>
<accession>A0A173TM73</accession>
<dbReference type="EMBL" id="CYXT01000016">
    <property type="protein sequence ID" value="CUN02308.1"/>
    <property type="molecule type" value="Genomic_DNA"/>
</dbReference>
<dbReference type="AlphaFoldDB" id="A0A173TM73"/>
<feature type="transmembrane region" description="Helical" evidence="1">
    <location>
        <begin position="105"/>
        <end position="122"/>
    </location>
</feature>
<organism evidence="2 4">
    <name type="scientific">Anaerostipes hadrus</name>
    <dbReference type="NCBI Taxonomy" id="649756"/>
    <lineage>
        <taxon>Bacteria</taxon>
        <taxon>Bacillati</taxon>
        <taxon>Bacillota</taxon>
        <taxon>Clostridia</taxon>
        <taxon>Lachnospirales</taxon>
        <taxon>Lachnospiraceae</taxon>
        <taxon>Anaerostipes</taxon>
    </lineage>
</organism>
<evidence type="ECO:0000256" key="1">
    <source>
        <dbReference type="SAM" id="Phobius"/>
    </source>
</evidence>
<reference evidence="3 5" key="2">
    <citation type="journal article" date="2020" name="Cell Host Microbe">
        <title>Functional and Genomic Variation between Human-Derived Isolates of Lachnospiraceae Reveals Inter- and Intra-Species Diversity.</title>
        <authorList>
            <person name="Sorbara M.T."/>
            <person name="Littmann E.R."/>
            <person name="Fontana E."/>
            <person name="Moody T.U."/>
            <person name="Kohout C.E."/>
            <person name="Gjonbalaj M."/>
            <person name="Eaton V."/>
            <person name="Seok R."/>
            <person name="Leiner I.M."/>
            <person name="Pamer E.G."/>
        </authorList>
    </citation>
    <scope>NUCLEOTIDE SEQUENCE [LARGE SCALE GENOMIC DNA]</scope>
    <source>
        <strain evidence="3 5">MSK.14.57</strain>
    </source>
</reference>
<dbReference type="Proteomes" id="UP000095598">
    <property type="component" value="Unassembled WGS sequence"/>
</dbReference>
<dbReference type="EMBL" id="JAAITB010000013">
    <property type="protein sequence ID" value="NSJ79381.1"/>
    <property type="molecule type" value="Genomic_DNA"/>
</dbReference>
<evidence type="ECO:0000313" key="4">
    <source>
        <dbReference type="Proteomes" id="UP000095598"/>
    </source>
</evidence>
<keyword evidence="1" id="KW-0472">Membrane</keyword>
<keyword evidence="1" id="KW-1133">Transmembrane helix</keyword>
<sequence>MQNKTKNIFFKIISGLVLIQGVLQLLNLLGLVGYGRTTTSATKFYLGLVLIGGYAVAAMVGGYTGLKDGNTQEGCKRCFYFSLVLIAITIATIILNVVFKAYSVTQFEALIIPVLFMLFTILNGRKNL</sequence>
<feature type="transmembrane region" description="Helical" evidence="1">
    <location>
        <begin position="12"/>
        <end position="32"/>
    </location>
</feature>
<gene>
    <name evidence="2" type="ORF">ERS852425_02114</name>
    <name evidence="3" type="ORF">G5A72_07260</name>
</gene>
<evidence type="ECO:0000313" key="3">
    <source>
        <dbReference type="EMBL" id="NSJ79381.1"/>
    </source>
</evidence>
<evidence type="ECO:0000313" key="5">
    <source>
        <dbReference type="Proteomes" id="UP001644750"/>
    </source>
</evidence>
<feature type="transmembrane region" description="Helical" evidence="1">
    <location>
        <begin position="44"/>
        <end position="66"/>
    </location>
</feature>
<proteinExistence type="predicted"/>
<keyword evidence="1" id="KW-0812">Transmembrane</keyword>
<dbReference type="RefSeq" id="WP_055258974.1">
    <property type="nucleotide sequence ID" value="NZ_CYXT01000016.1"/>
</dbReference>
<dbReference type="Proteomes" id="UP001644750">
    <property type="component" value="Unassembled WGS sequence"/>
</dbReference>
<name>A0A173TM73_ANAHA</name>
<evidence type="ECO:0000313" key="2">
    <source>
        <dbReference type="EMBL" id="CUN02308.1"/>
    </source>
</evidence>
<keyword evidence="5" id="KW-1185">Reference proteome</keyword>
<reference evidence="2 4" key="1">
    <citation type="submission" date="2015-09" db="EMBL/GenBank/DDBJ databases">
        <authorList>
            <consortium name="Pathogen Informatics"/>
        </authorList>
    </citation>
    <scope>NUCLEOTIDE SEQUENCE [LARGE SCALE GENOMIC DNA]</scope>
    <source>
        <strain evidence="2 4">2789STDY5608868</strain>
    </source>
</reference>